<evidence type="ECO:0000313" key="2">
    <source>
        <dbReference type="Proteomes" id="UP000579605"/>
    </source>
</evidence>
<evidence type="ECO:0000313" key="1">
    <source>
        <dbReference type="EMBL" id="NYH91240.1"/>
    </source>
</evidence>
<name>A0A852ZQE0_9ACTN</name>
<gene>
    <name evidence="1" type="ORF">F4554_003878</name>
</gene>
<reference evidence="1 2" key="1">
    <citation type="submission" date="2020-07" db="EMBL/GenBank/DDBJ databases">
        <title>Sequencing the genomes of 1000 actinobacteria strains.</title>
        <authorList>
            <person name="Klenk H.-P."/>
        </authorList>
    </citation>
    <scope>NUCLEOTIDE SEQUENCE [LARGE SCALE GENOMIC DNA]</scope>
    <source>
        <strain evidence="1 2">DSM 18448</strain>
    </source>
</reference>
<keyword evidence="2" id="KW-1185">Reference proteome</keyword>
<comment type="caution">
    <text evidence="1">The sequence shown here is derived from an EMBL/GenBank/DDBJ whole genome shotgun (WGS) entry which is preliminary data.</text>
</comment>
<sequence length="198" mass="21829">MTGRAEHPDRPREPGRDLAEELGDLGYLELFQRFDENALDHVWRRPDASEALRQLALHPGTASVPRFLAAEVLFTRDPTFPAPGDRGVLASLYAEALRQNMTRMANPWGLPGDLAAPVASHVLALGDAAVPAFAALLDDSTQLRYSGSQEATYGNSYDYRVKDEAAELIAELIGVPYPVHLNPDERDAQIDLLRQRLS</sequence>
<dbReference type="EMBL" id="JACBZH010000001">
    <property type="protein sequence ID" value="NYH91240.1"/>
    <property type="molecule type" value="Genomic_DNA"/>
</dbReference>
<dbReference type="RefSeq" id="WP_179788847.1">
    <property type="nucleotide sequence ID" value="NZ_BAAARR010000023.1"/>
</dbReference>
<accession>A0A852ZQE0</accession>
<protein>
    <submittedName>
        <fullName evidence="1">Uncharacterized protein</fullName>
    </submittedName>
</protein>
<organism evidence="1 2">
    <name type="scientific">Actinopolymorpha rutila</name>
    <dbReference type="NCBI Taxonomy" id="446787"/>
    <lineage>
        <taxon>Bacteria</taxon>
        <taxon>Bacillati</taxon>
        <taxon>Actinomycetota</taxon>
        <taxon>Actinomycetes</taxon>
        <taxon>Propionibacteriales</taxon>
        <taxon>Actinopolymorphaceae</taxon>
        <taxon>Actinopolymorpha</taxon>
    </lineage>
</organism>
<dbReference type="Proteomes" id="UP000579605">
    <property type="component" value="Unassembled WGS sequence"/>
</dbReference>
<proteinExistence type="predicted"/>
<dbReference type="AlphaFoldDB" id="A0A852ZQE0"/>